<dbReference type="GO" id="GO:0005085">
    <property type="term" value="F:guanyl-nucleotide exchange factor activity"/>
    <property type="evidence" value="ECO:0007669"/>
    <property type="project" value="UniProtKB-KW"/>
</dbReference>
<dbReference type="SUPFAM" id="SSF49265">
    <property type="entry name" value="Fibronectin type III"/>
    <property type="match status" value="2"/>
</dbReference>
<keyword evidence="8" id="KW-0675">Receptor</keyword>
<proteinExistence type="inferred from homology"/>
<evidence type="ECO:0000259" key="13">
    <source>
        <dbReference type="PROSITE" id="PS50853"/>
    </source>
</evidence>
<keyword evidence="4 12" id="KW-0812">Transmembrane</keyword>
<dbReference type="InterPro" id="IPR046773">
    <property type="entry name" value="DOCKER_Lobe_C"/>
</dbReference>
<dbReference type="InterPro" id="IPR043162">
    <property type="entry name" value="DOCK_C_lobe_C"/>
</dbReference>
<dbReference type="InterPro" id="IPR015321">
    <property type="entry name" value="TypeI_recpt_CBD"/>
</dbReference>
<feature type="domain" description="Fibronectin type-III" evidence="13">
    <location>
        <begin position="1355"/>
        <end position="1451"/>
    </location>
</feature>
<dbReference type="InterPro" id="IPR027357">
    <property type="entry name" value="DOCKER_dom"/>
</dbReference>
<gene>
    <name evidence="15" type="ORF">HGM15179_017424</name>
</gene>
<feature type="compositionally biased region" description="Polar residues" evidence="11">
    <location>
        <begin position="341"/>
        <end position="355"/>
    </location>
</feature>
<evidence type="ECO:0000256" key="10">
    <source>
        <dbReference type="PROSITE-ProRule" id="PRU00984"/>
    </source>
</evidence>
<dbReference type="SMART" id="SM00060">
    <property type="entry name" value="FN3"/>
    <property type="match status" value="2"/>
</dbReference>
<dbReference type="InterPro" id="IPR013783">
    <property type="entry name" value="Ig-like_fold"/>
</dbReference>
<dbReference type="InterPro" id="IPR046770">
    <property type="entry name" value="DOCKER_Lobe_B"/>
</dbReference>
<dbReference type="InterPro" id="IPR016024">
    <property type="entry name" value="ARM-type_fold"/>
</dbReference>
<evidence type="ECO:0000256" key="11">
    <source>
        <dbReference type="SAM" id="MobiDB-lite"/>
    </source>
</evidence>
<evidence type="ECO:0000256" key="8">
    <source>
        <dbReference type="ARBA" id="ARBA00023170"/>
    </source>
</evidence>
<dbReference type="PROSITE" id="PS50853">
    <property type="entry name" value="FN3"/>
    <property type="match status" value="1"/>
</dbReference>
<dbReference type="Pfam" id="PF06920">
    <property type="entry name" value="DHR-2_Lobe_A"/>
    <property type="match status" value="1"/>
</dbReference>
<dbReference type="PROSITE" id="PS51651">
    <property type="entry name" value="DOCKER"/>
    <property type="match status" value="1"/>
</dbReference>
<evidence type="ECO:0000313" key="15">
    <source>
        <dbReference type="EMBL" id="TRZ09680.1"/>
    </source>
</evidence>
<dbReference type="GO" id="GO:0051491">
    <property type="term" value="P:positive regulation of filopodium assembly"/>
    <property type="evidence" value="ECO:0007669"/>
    <property type="project" value="TreeGrafter"/>
</dbReference>
<dbReference type="EMBL" id="SWJQ01001015">
    <property type="protein sequence ID" value="TRZ09680.1"/>
    <property type="molecule type" value="Genomic_DNA"/>
</dbReference>
<dbReference type="SUPFAM" id="SSF48371">
    <property type="entry name" value="ARM repeat"/>
    <property type="match status" value="1"/>
</dbReference>
<name>A0A8K1LDA6_9PASS</name>
<comment type="subcellular location">
    <subcellularLocation>
        <location evidence="1">Membrane</location>
        <topology evidence="1">Single-pass type I membrane protein</topology>
    </subcellularLocation>
</comment>
<sequence length="1561" mass="178121">VLLHIVSKCHEEGLDHYLRSFIKYVFRAEKPSAKQAKMTHEILVLSMATILKQSADFLAINKLLKYSWFFFEALAKSMAMYLLEENKIKLPRGQRFPESYQHALHSLLLAIIPHVTIRYNEIPEESRNVNFSLANFLKRCLTFMDRGFVFNLINDYISGFSPKDPKLLVEYKFEFLQNICNHEHYIPLNLPMTFSKPKLQRAQDTNLEYSLTDEYCKHHFLVGILLREASVALQDNYDIRYMAISVLKNLLIKHAFDNRYQHKNQQAKIAQLYLPLFGVLLENLQRVAGHEALTSCPASSPASRDELICSFPPPSSRSSLIADKDPALPNGHTIKREDSKGSLNSEGATSSPDQSENIRRSSMRSSVSHCSRLDQFEIRTLLMCHLYVVKMISEDTLLAYWNKFTPQELINVLVLLEVCLFHFRYVGKRNIASSCMRSPGSGERRLAVSPPASCRVQDAWLAKHTAAERKSQTMPALRSRAGVRLQHLGSLETSFTLNHNAGTSEADIVHQALLEGNIATEVCLIVLDTISFFTQSFKTQLLNNDGHNPLMKKVFDIHLAFLKNGQSEAALKHVFASLRAFISKFPSAFFKGRVNMCAALCYEILKCCTSKVSSTRNEASALLYLLMRNNFEFTKRRTFLRTHLQIIIAVSQLIADVALSGGTRFQDSLLIINNFANSDRPMKATAFPSEVKDLTKRIRTVLMATAQMKEHEKDPEMLVDLQYSLAKSYASTPELRKTWLDSMAKIHVKNGDFSEAAMCYVHVAALVAEFLHRKKLFPSGCTAFRKITPNIDEEGAMKEDGGMMDVHYSEEVLVELLEQCIDGLWKAERYETISEVSKLIIPIYEKRREFEKLTQLYRTLHGAYAKILEVMHTKKRLLGTFFRVAFYGQTFFEEEDGKEYVYKEPKLTGLSEISFRLLKLYGEKFGSETVKIIQDSNKVNVKDLDPKYAYIQVTYVKPYFEEKELSERKTEFERNHNINRFVFETPYTLSGKKHGSVEEQCKKRTILTTLNSFPYVKKRIPVNYEHQVNLKPIDVATDEIKDKTAELQKLCSSAGDVDMIQLQLKLQGCVSVQVNAGPLAYARAFLSDSQSSKYPAKKVNELKEMFRKFIQACGIALELNERLIKEDQVEYHEGLKSNFQDMVKELSDIIHEQAREKVLPSPSNLNYSFIQICTLNWTWNPPGNISSGCNLWYSSEVISGAPEDGPAWSKNRFRVTDVHLNEEMRLRVRSECKNDSTSEPSSWVETSLLPKGIPGTAAVDLSCVWHNLEYMACTWRPGKNASSDTNYTLFYWFDGLENPEKCSNSSVDQGIFECIFNLTFPKVTRNYPAIRILIRGDSEDIMPVCASKNPTTLVKPGTPRQLTLSKTNDVIDVKWSESETFPENCLRYEVHKYSNGNLETIPSEVNSVPVAGTDANSKYTFKVRAKPKSECYNSNFYSDWSEEKSIGEKKDSTIYVVLIITIPLIVAVSTIILLVYLKRLKILILPPIPDPREILKRMFGEQNEDSQSSAKDDPMNAFDRLIIEEEINSLILTETSEGTSPEKENRNDMTQLKVLEEHNEV</sequence>
<keyword evidence="6 12" id="KW-1133">Transmembrane helix</keyword>
<dbReference type="InterPro" id="IPR040566">
    <property type="entry name" value="Il13Ra_Ig"/>
</dbReference>
<feature type="transmembrane region" description="Helical" evidence="12">
    <location>
        <begin position="1454"/>
        <end position="1477"/>
    </location>
</feature>
<evidence type="ECO:0000256" key="1">
    <source>
        <dbReference type="ARBA" id="ARBA00004479"/>
    </source>
</evidence>
<evidence type="ECO:0000256" key="4">
    <source>
        <dbReference type="ARBA" id="ARBA00022692"/>
    </source>
</evidence>
<dbReference type="FunFam" id="1.25.40.410:FF:000001">
    <property type="entry name" value="dedicator of cytokinesis protein 9 isoform X2"/>
    <property type="match status" value="1"/>
</dbReference>
<keyword evidence="16" id="KW-1185">Reference proteome</keyword>
<accession>A0A8K1LDA6</accession>
<dbReference type="Proteomes" id="UP000796761">
    <property type="component" value="Unassembled WGS sequence"/>
</dbReference>
<dbReference type="Gene3D" id="2.60.40.10">
    <property type="entry name" value="Immunoglobulins"/>
    <property type="match status" value="3"/>
</dbReference>
<dbReference type="PROSITE" id="PS01356">
    <property type="entry name" value="HEMATOPO_REC_S_F2"/>
    <property type="match status" value="1"/>
</dbReference>
<dbReference type="InterPro" id="IPR026791">
    <property type="entry name" value="DOCK"/>
</dbReference>
<reference evidence="15" key="1">
    <citation type="submission" date="2019-04" db="EMBL/GenBank/DDBJ databases">
        <title>Genome assembly of Zosterops borbonicus 15179.</title>
        <authorList>
            <person name="Leroy T."/>
            <person name="Anselmetti Y."/>
            <person name="Tilak M.-K."/>
            <person name="Nabholz B."/>
        </authorList>
    </citation>
    <scope>NUCLEOTIDE SEQUENCE</scope>
    <source>
        <strain evidence="15">HGM_15179</strain>
        <tissue evidence="15">Muscle</tissue>
    </source>
</reference>
<feature type="non-terminal residue" evidence="15">
    <location>
        <position position="1"/>
    </location>
</feature>
<dbReference type="InterPro" id="IPR048648">
    <property type="entry name" value="CRLF2-like_D2"/>
</dbReference>
<evidence type="ECO:0000256" key="7">
    <source>
        <dbReference type="ARBA" id="ARBA00023136"/>
    </source>
</evidence>
<organism evidence="15 16">
    <name type="scientific">Zosterops borbonicus</name>
    <dbReference type="NCBI Taxonomy" id="364589"/>
    <lineage>
        <taxon>Eukaryota</taxon>
        <taxon>Metazoa</taxon>
        <taxon>Chordata</taxon>
        <taxon>Craniata</taxon>
        <taxon>Vertebrata</taxon>
        <taxon>Euteleostomi</taxon>
        <taxon>Archelosauria</taxon>
        <taxon>Archosauria</taxon>
        <taxon>Dinosauria</taxon>
        <taxon>Saurischia</taxon>
        <taxon>Theropoda</taxon>
        <taxon>Coelurosauria</taxon>
        <taxon>Aves</taxon>
        <taxon>Neognathae</taxon>
        <taxon>Neoaves</taxon>
        <taxon>Telluraves</taxon>
        <taxon>Australaves</taxon>
        <taxon>Passeriformes</taxon>
        <taxon>Sylvioidea</taxon>
        <taxon>Zosteropidae</taxon>
        <taxon>Zosterops</taxon>
    </lineage>
</organism>
<dbReference type="PANTHER" id="PTHR23317:SF81">
    <property type="entry name" value="DEDICATOR OF CYTOKINESIS PROTEIN 11"/>
    <property type="match status" value="1"/>
</dbReference>
<evidence type="ECO:0000256" key="6">
    <source>
        <dbReference type="ARBA" id="ARBA00022989"/>
    </source>
</evidence>
<evidence type="ECO:0000256" key="9">
    <source>
        <dbReference type="ARBA" id="ARBA00023180"/>
    </source>
</evidence>
<dbReference type="FunFam" id="1.20.58.740:FF:000001">
    <property type="entry name" value="dedicator of cytokinesis protein 9 isoform X1"/>
    <property type="match status" value="1"/>
</dbReference>
<dbReference type="CDD" id="cd11700">
    <property type="entry name" value="DHR2_DOCK11"/>
    <property type="match status" value="1"/>
</dbReference>
<dbReference type="Pfam" id="PF09240">
    <property type="entry name" value="IL6Ra-bind"/>
    <property type="match status" value="1"/>
</dbReference>
<evidence type="ECO:0000256" key="12">
    <source>
        <dbReference type="SAM" id="Phobius"/>
    </source>
</evidence>
<dbReference type="PANTHER" id="PTHR23317">
    <property type="entry name" value="DEDICATOR OF CYTOKINESIS DOCK"/>
    <property type="match status" value="1"/>
</dbReference>
<comment type="similarity">
    <text evidence="2">Belongs to the type I cytokine receptor family. Type 5 subfamily.</text>
</comment>
<keyword evidence="7 12" id="KW-0472">Membrane</keyword>
<dbReference type="InterPro" id="IPR043161">
    <property type="entry name" value="DOCK_C_lobe_A"/>
</dbReference>
<evidence type="ECO:0008006" key="17">
    <source>
        <dbReference type="Google" id="ProtNLM"/>
    </source>
</evidence>
<comment type="caution">
    <text evidence="15">The sequence shown here is derived from an EMBL/GenBank/DDBJ whole genome shotgun (WGS) entry which is preliminary data.</text>
</comment>
<dbReference type="InterPro" id="IPR003532">
    <property type="entry name" value="Short_hematopoietin_rcpt_2_CS"/>
</dbReference>
<dbReference type="Gene3D" id="1.20.58.740">
    <property type="match status" value="1"/>
</dbReference>
<dbReference type="InterPro" id="IPR046769">
    <property type="entry name" value="DOCKER_Lobe_A"/>
</dbReference>
<dbReference type="GO" id="GO:0016020">
    <property type="term" value="C:membrane"/>
    <property type="evidence" value="ECO:0007669"/>
    <property type="project" value="UniProtKB-SubCell"/>
</dbReference>
<evidence type="ECO:0000259" key="14">
    <source>
        <dbReference type="PROSITE" id="PS51651"/>
    </source>
</evidence>
<feature type="region of interest" description="Disordered" evidence="11">
    <location>
        <begin position="314"/>
        <end position="363"/>
    </location>
</feature>
<feature type="region of interest" description="Disordered" evidence="11">
    <location>
        <begin position="1533"/>
        <end position="1561"/>
    </location>
</feature>
<evidence type="ECO:0000256" key="5">
    <source>
        <dbReference type="ARBA" id="ARBA00022729"/>
    </source>
</evidence>
<keyword evidence="3" id="KW-0344">Guanine-nucleotide releasing factor</keyword>
<dbReference type="Pfam" id="PF20421">
    <property type="entry name" value="DHR-2_Lobe_C"/>
    <property type="match status" value="1"/>
</dbReference>
<comment type="similarity">
    <text evidence="10">Belongs to the DOCK family.</text>
</comment>
<evidence type="ECO:0000313" key="16">
    <source>
        <dbReference type="Proteomes" id="UP000796761"/>
    </source>
</evidence>
<protein>
    <recommendedName>
        <fullName evidence="17">DOC11 protein</fullName>
    </recommendedName>
</protein>
<dbReference type="Gene3D" id="1.25.40.410">
    <property type="match status" value="1"/>
</dbReference>
<dbReference type="Pfam" id="PF18001">
    <property type="entry name" value="Il13Ra_Ig"/>
    <property type="match status" value="1"/>
</dbReference>
<keyword evidence="5" id="KW-0732">Signal</keyword>
<keyword evidence="9" id="KW-0325">Glycoprotein</keyword>
<dbReference type="Pfam" id="PF20422">
    <property type="entry name" value="DHR-2_Lobe_B"/>
    <property type="match status" value="1"/>
</dbReference>
<dbReference type="GO" id="GO:0007264">
    <property type="term" value="P:small GTPase-mediated signal transduction"/>
    <property type="evidence" value="ECO:0007669"/>
    <property type="project" value="InterPro"/>
</dbReference>
<evidence type="ECO:0000256" key="3">
    <source>
        <dbReference type="ARBA" id="ARBA00022658"/>
    </source>
</evidence>
<dbReference type="OrthoDB" id="47328at2759"/>
<dbReference type="GO" id="GO:0004896">
    <property type="term" value="F:cytokine receptor activity"/>
    <property type="evidence" value="ECO:0007669"/>
    <property type="project" value="InterPro"/>
</dbReference>
<dbReference type="Pfam" id="PF21605">
    <property type="entry name" value="CRLF2-like_D2"/>
    <property type="match status" value="1"/>
</dbReference>
<dbReference type="InterPro" id="IPR003961">
    <property type="entry name" value="FN3_dom"/>
</dbReference>
<dbReference type="InterPro" id="IPR036116">
    <property type="entry name" value="FN3_sf"/>
</dbReference>
<feature type="domain" description="DOCKER" evidence="14">
    <location>
        <begin position="727"/>
        <end position="1155"/>
    </location>
</feature>
<dbReference type="CDD" id="cd00063">
    <property type="entry name" value="FN3"/>
    <property type="match status" value="1"/>
</dbReference>
<evidence type="ECO:0000256" key="2">
    <source>
        <dbReference type="ARBA" id="ARBA00008159"/>
    </source>
</evidence>